<dbReference type="RefSeq" id="XP_022579749.1">
    <property type="nucleotide sequence ID" value="XM_022728561.1"/>
</dbReference>
<protein>
    <submittedName>
        <fullName evidence="2">Uncharacterized protein</fullName>
    </submittedName>
</protein>
<dbReference type="AlphaFoldDB" id="A0A1L9SDJ0"/>
<gene>
    <name evidence="2" type="ORF">ASPZODRAFT_557669</name>
</gene>
<keyword evidence="1" id="KW-0175">Coiled coil</keyword>
<dbReference type="OrthoDB" id="5354164at2759"/>
<dbReference type="VEuPathDB" id="FungiDB:ASPZODRAFT_557669"/>
<reference evidence="3" key="1">
    <citation type="journal article" date="2017" name="Genome Biol.">
        <title>Comparative genomics reveals high biological diversity and specific adaptations in the industrially and medically important fungal genus Aspergillus.</title>
        <authorList>
            <person name="de Vries R.P."/>
            <person name="Riley R."/>
            <person name="Wiebenga A."/>
            <person name="Aguilar-Osorio G."/>
            <person name="Amillis S."/>
            <person name="Uchima C.A."/>
            <person name="Anderluh G."/>
            <person name="Asadollahi M."/>
            <person name="Askin M."/>
            <person name="Barry K."/>
            <person name="Battaglia E."/>
            <person name="Bayram O."/>
            <person name="Benocci T."/>
            <person name="Braus-Stromeyer S.A."/>
            <person name="Caldana C."/>
            <person name="Canovas D."/>
            <person name="Cerqueira G.C."/>
            <person name="Chen F."/>
            <person name="Chen W."/>
            <person name="Choi C."/>
            <person name="Clum A."/>
            <person name="Dos Santos R.A."/>
            <person name="Damasio A.R."/>
            <person name="Diallinas G."/>
            <person name="Emri T."/>
            <person name="Fekete E."/>
            <person name="Flipphi M."/>
            <person name="Freyberg S."/>
            <person name="Gallo A."/>
            <person name="Gournas C."/>
            <person name="Habgood R."/>
            <person name="Hainaut M."/>
            <person name="Harispe M.L."/>
            <person name="Henrissat B."/>
            <person name="Hilden K.S."/>
            <person name="Hope R."/>
            <person name="Hossain A."/>
            <person name="Karabika E."/>
            <person name="Karaffa L."/>
            <person name="Karanyi Z."/>
            <person name="Krasevec N."/>
            <person name="Kuo A."/>
            <person name="Kusch H."/>
            <person name="LaButti K."/>
            <person name="Lagendijk E.L."/>
            <person name="Lapidus A."/>
            <person name="Levasseur A."/>
            <person name="Lindquist E."/>
            <person name="Lipzen A."/>
            <person name="Logrieco A.F."/>
            <person name="MacCabe A."/>
            <person name="Maekelae M.R."/>
            <person name="Malavazi I."/>
            <person name="Melin P."/>
            <person name="Meyer V."/>
            <person name="Mielnichuk N."/>
            <person name="Miskei M."/>
            <person name="Molnar A.P."/>
            <person name="Mule G."/>
            <person name="Ngan C.Y."/>
            <person name="Orejas M."/>
            <person name="Orosz E."/>
            <person name="Ouedraogo J.P."/>
            <person name="Overkamp K.M."/>
            <person name="Park H.-S."/>
            <person name="Perrone G."/>
            <person name="Piumi F."/>
            <person name="Punt P.J."/>
            <person name="Ram A.F."/>
            <person name="Ramon A."/>
            <person name="Rauscher S."/>
            <person name="Record E."/>
            <person name="Riano-Pachon D.M."/>
            <person name="Robert V."/>
            <person name="Roehrig J."/>
            <person name="Ruller R."/>
            <person name="Salamov A."/>
            <person name="Salih N.S."/>
            <person name="Samson R.A."/>
            <person name="Sandor E."/>
            <person name="Sanguinetti M."/>
            <person name="Schuetze T."/>
            <person name="Sepcic K."/>
            <person name="Shelest E."/>
            <person name="Sherlock G."/>
            <person name="Sophianopoulou V."/>
            <person name="Squina F.M."/>
            <person name="Sun H."/>
            <person name="Susca A."/>
            <person name="Todd R.B."/>
            <person name="Tsang A."/>
            <person name="Unkles S.E."/>
            <person name="van de Wiele N."/>
            <person name="van Rossen-Uffink D."/>
            <person name="Oliveira J.V."/>
            <person name="Vesth T.C."/>
            <person name="Visser J."/>
            <person name="Yu J.-H."/>
            <person name="Zhou M."/>
            <person name="Andersen M.R."/>
            <person name="Archer D.B."/>
            <person name="Baker S.E."/>
            <person name="Benoit I."/>
            <person name="Brakhage A.A."/>
            <person name="Braus G.H."/>
            <person name="Fischer R."/>
            <person name="Frisvad J.C."/>
            <person name="Goldman G.H."/>
            <person name="Houbraken J."/>
            <person name="Oakley B."/>
            <person name="Pocsi I."/>
            <person name="Scazzocchio C."/>
            <person name="Seiboth B."/>
            <person name="vanKuyk P.A."/>
            <person name="Wortman J."/>
            <person name="Dyer P.S."/>
            <person name="Grigoriev I.V."/>
        </authorList>
    </citation>
    <scope>NUCLEOTIDE SEQUENCE [LARGE SCALE GENOMIC DNA]</scope>
    <source>
        <strain evidence="3">CBS 506.65</strain>
    </source>
</reference>
<dbReference type="Proteomes" id="UP000184188">
    <property type="component" value="Unassembled WGS sequence"/>
</dbReference>
<evidence type="ECO:0000256" key="1">
    <source>
        <dbReference type="SAM" id="Coils"/>
    </source>
</evidence>
<feature type="coiled-coil region" evidence="1">
    <location>
        <begin position="572"/>
        <end position="606"/>
    </location>
</feature>
<evidence type="ECO:0000313" key="3">
    <source>
        <dbReference type="Proteomes" id="UP000184188"/>
    </source>
</evidence>
<evidence type="ECO:0000313" key="2">
    <source>
        <dbReference type="EMBL" id="OJJ45239.1"/>
    </source>
</evidence>
<organism evidence="2 3">
    <name type="scientific">Penicilliopsis zonata CBS 506.65</name>
    <dbReference type="NCBI Taxonomy" id="1073090"/>
    <lineage>
        <taxon>Eukaryota</taxon>
        <taxon>Fungi</taxon>
        <taxon>Dikarya</taxon>
        <taxon>Ascomycota</taxon>
        <taxon>Pezizomycotina</taxon>
        <taxon>Eurotiomycetes</taxon>
        <taxon>Eurotiomycetidae</taxon>
        <taxon>Eurotiales</taxon>
        <taxon>Aspergillaceae</taxon>
        <taxon>Penicilliopsis</taxon>
    </lineage>
</organism>
<proteinExistence type="predicted"/>
<accession>A0A1L9SDJ0</accession>
<name>A0A1L9SDJ0_9EURO</name>
<dbReference type="EMBL" id="KV878345">
    <property type="protein sequence ID" value="OJJ45239.1"/>
    <property type="molecule type" value="Genomic_DNA"/>
</dbReference>
<sequence>MSSLGQIAGNFMSNTLEQTLALANVNFDFTLIKIDAPKEFTDVGLQLSSQRRHEAEMGSAHVLARKLGALFRDVIPATPELIKAYGKRASEISKTCPRESAAQGIFANAAGADATSMWAAATSGRHAIACHLLACLLARMWDGPEATSHWVELVSRRKREIATETSEIGDPALALVARESFQRRDLADWDASARAWLRVADNAKRVQQTQLRLILDNLSLPVNSKVETYESIMHAWRSALEQMERLLAGVPQEARDGAIILGLDSWHLYPDMIVLGPKTKTVHQKDLLFDDRGILTLGITREDPEHRGVYWSLPLHHLRYYGLPVARTRSINSAERTRITVDQLVFAAIAAYLHAWDDSSLSREELVHFFANMAGQLHIQMDESLLYNKQQSWLALLAKGCKPYLNAITGEDKSLMQKLWNLGRNHCSILRDTEPFMNLFSLSTFIRAAIDIEDIILVLRDMVGSLNSDLEEEYIIRYPKTSQTKSKVAYEYATAVPQYRNKRTYDGDAKDEHCRWIVHHITTSIAQDDSDSDSEIDFDNTGLWGCPSPLNGLCAGHNETIDECIEDSLFSAEKESKEREKKKNLLQAAKKELDERKRQIQLMGETVYPLEDLVVKDGLVFIEVATTRMKRAPTCAKYMAVLGHPDQCQLFRLVKKDFFDSAFNSENVGRNCEVQDNDLSTPSKDGVHGEPPSFDSLFHLTTKMKRDLFTANRVSLKRCAQILCHELLPDLSDQSEYRNLQALSTIADIYSGLNGATLDVQVLKCDLSQTRWLNSVLSWLRRANNWAKPLSRKGPLPMNHALSFACIVMMETGRYDLDPAQLKSVMALSAADSVYVVDCLLSDPAAQDNGFRIRRLTGNIGRPGLAFLVPPVEPMTKKYDALDEWQHLDNAQFDGRLEDNFAATSLQLRFTEATFPIDVGFSGGRDVEAYFLEMLVSVYDSGQWVADLDVVKAFSSLRLYPLLPCSHSSTPGVVGKPQNPCTSIDTYAELLCSEESTSIVRARGNWQARLAATVLCIMRGYHVLVLPEAICWNCMEKTAQSIHRKLSFQQVVFVG</sequence>
<keyword evidence="3" id="KW-1185">Reference proteome</keyword>
<dbReference type="GeneID" id="34615025"/>